<accession>A0A387BAF4</accession>
<dbReference type="AlphaFoldDB" id="A0A387BAF4"/>
<evidence type="ECO:0008006" key="4">
    <source>
        <dbReference type="Google" id="ProtNLM"/>
    </source>
</evidence>
<gene>
    <name evidence="2" type="ORF">D7I47_11865</name>
</gene>
<organism evidence="2 3">
    <name type="scientific">Protaetiibacter intestinalis</name>
    <dbReference type="NCBI Taxonomy" id="2419774"/>
    <lineage>
        <taxon>Bacteria</taxon>
        <taxon>Bacillati</taxon>
        <taxon>Actinomycetota</taxon>
        <taxon>Actinomycetes</taxon>
        <taxon>Micrococcales</taxon>
        <taxon>Microbacteriaceae</taxon>
        <taxon>Protaetiibacter</taxon>
    </lineage>
</organism>
<dbReference type="EMBL" id="CP032630">
    <property type="protein sequence ID" value="AYF98881.1"/>
    <property type="molecule type" value="Genomic_DNA"/>
</dbReference>
<evidence type="ECO:0000313" key="2">
    <source>
        <dbReference type="EMBL" id="AYF98881.1"/>
    </source>
</evidence>
<sequence length="185" mass="19584">MVTSHGGWWRSARAGLLALVLLLPAAAVAALSVDFADYWNGRPREITTVAAGETGELGGVRLRVIDTWTATADSPDGELYGVPEGAALVSVTYEVDPTGAGEEFIGCTVKLLQPDSDRRWSDSAMGTDYWPGRGLPDGVPVSCGPFEEPFPVESAFLIPEDAVGDVVAEVVIGSELPRALQLRLD</sequence>
<dbReference type="RefSeq" id="WP_120763250.1">
    <property type="nucleotide sequence ID" value="NZ_CP032630.1"/>
</dbReference>
<evidence type="ECO:0000313" key="3">
    <source>
        <dbReference type="Proteomes" id="UP000278886"/>
    </source>
</evidence>
<proteinExistence type="predicted"/>
<name>A0A387BAF4_9MICO</name>
<protein>
    <recommendedName>
        <fullName evidence="4">DUF4352 domain-containing protein</fullName>
    </recommendedName>
</protein>
<keyword evidence="1" id="KW-0732">Signal</keyword>
<dbReference type="Proteomes" id="UP000278886">
    <property type="component" value="Chromosome"/>
</dbReference>
<keyword evidence="3" id="KW-1185">Reference proteome</keyword>
<feature type="chain" id="PRO_5039388440" description="DUF4352 domain-containing protein" evidence="1">
    <location>
        <begin position="30"/>
        <end position="185"/>
    </location>
</feature>
<evidence type="ECO:0000256" key="1">
    <source>
        <dbReference type="SAM" id="SignalP"/>
    </source>
</evidence>
<reference evidence="3" key="1">
    <citation type="submission" date="2018-09" db="EMBL/GenBank/DDBJ databases">
        <title>Genome sequencing of strain 2DFWR-13.</title>
        <authorList>
            <person name="Heo J."/>
            <person name="Kim S.-J."/>
            <person name="Kwon S.-W."/>
        </authorList>
    </citation>
    <scope>NUCLEOTIDE SEQUENCE [LARGE SCALE GENOMIC DNA]</scope>
    <source>
        <strain evidence="3">2DFWR-13</strain>
    </source>
</reference>
<feature type="signal peptide" evidence="1">
    <location>
        <begin position="1"/>
        <end position="29"/>
    </location>
</feature>
<dbReference type="KEGG" id="lyd:D7I47_11865"/>